<proteinExistence type="predicted"/>
<dbReference type="OrthoDB" id="9808017at2"/>
<dbReference type="SUPFAM" id="SSF46785">
    <property type="entry name" value="Winged helix' DNA-binding domain"/>
    <property type="match status" value="1"/>
</dbReference>
<organism evidence="2 3">
    <name type="scientific">Blastopirellula marina</name>
    <dbReference type="NCBI Taxonomy" id="124"/>
    <lineage>
        <taxon>Bacteria</taxon>
        <taxon>Pseudomonadati</taxon>
        <taxon>Planctomycetota</taxon>
        <taxon>Planctomycetia</taxon>
        <taxon>Pirellulales</taxon>
        <taxon>Pirellulaceae</taxon>
        <taxon>Blastopirellula</taxon>
    </lineage>
</organism>
<accession>A0A2S8G830</accession>
<reference evidence="2 3" key="1">
    <citation type="submission" date="2018-02" db="EMBL/GenBank/DDBJ databases">
        <title>Comparative genomes isolates from brazilian mangrove.</title>
        <authorList>
            <person name="Araujo J.E."/>
            <person name="Taketani R.G."/>
            <person name="Silva M.C.P."/>
            <person name="Loureco M.V."/>
            <person name="Andreote F.D."/>
        </authorList>
    </citation>
    <scope>NUCLEOTIDE SEQUENCE [LARGE SCALE GENOMIC DNA]</scope>
    <source>
        <strain evidence="2 3">Hex-1 MGV</strain>
    </source>
</reference>
<protein>
    <submittedName>
        <fullName evidence="2">PadR family transcriptional regulator</fullName>
    </submittedName>
</protein>
<evidence type="ECO:0000313" key="2">
    <source>
        <dbReference type="EMBL" id="PQO40606.1"/>
    </source>
</evidence>
<dbReference type="PANTHER" id="PTHR33169:SF14">
    <property type="entry name" value="TRANSCRIPTIONAL REGULATOR RV3488"/>
    <property type="match status" value="1"/>
</dbReference>
<dbReference type="InterPro" id="IPR005149">
    <property type="entry name" value="Tscrpt_reg_PadR_N"/>
</dbReference>
<evidence type="ECO:0000313" key="3">
    <source>
        <dbReference type="Proteomes" id="UP000238322"/>
    </source>
</evidence>
<dbReference type="InterPro" id="IPR052509">
    <property type="entry name" value="Metal_resp_DNA-bind_regulator"/>
</dbReference>
<dbReference type="Pfam" id="PF03551">
    <property type="entry name" value="PadR"/>
    <property type="match status" value="1"/>
</dbReference>
<dbReference type="InterPro" id="IPR036390">
    <property type="entry name" value="WH_DNA-bd_sf"/>
</dbReference>
<dbReference type="Gene3D" id="1.10.10.10">
    <property type="entry name" value="Winged helix-like DNA-binding domain superfamily/Winged helix DNA-binding domain"/>
    <property type="match status" value="1"/>
</dbReference>
<name>A0A2S8G830_9BACT</name>
<dbReference type="AlphaFoldDB" id="A0A2S8G830"/>
<sequence>MAEDEPSRKFQKELNAGAVSLILLSILEQHGEPMYGYEIGKWLETHAGKPLPMNQGALYPVLRSLEKQGLLHSQTLPSESGPPRKYYQITTVGKQTLVTWTDAWHKNTRFVNSVLELRDAKDSGSRSDSLSGRARNKP</sequence>
<dbReference type="Proteomes" id="UP000238322">
    <property type="component" value="Unassembled WGS sequence"/>
</dbReference>
<dbReference type="InterPro" id="IPR036388">
    <property type="entry name" value="WH-like_DNA-bd_sf"/>
</dbReference>
<comment type="caution">
    <text evidence="2">The sequence shown here is derived from an EMBL/GenBank/DDBJ whole genome shotgun (WGS) entry which is preliminary data.</text>
</comment>
<gene>
    <name evidence="2" type="ORF">C5Y83_01375</name>
</gene>
<dbReference type="EMBL" id="PUHY01000001">
    <property type="protein sequence ID" value="PQO40606.1"/>
    <property type="molecule type" value="Genomic_DNA"/>
</dbReference>
<dbReference type="PANTHER" id="PTHR33169">
    <property type="entry name" value="PADR-FAMILY TRANSCRIPTIONAL REGULATOR"/>
    <property type="match status" value="1"/>
</dbReference>
<evidence type="ECO:0000259" key="1">
    <source>
        <dbReference type="Pfam" id="PF03551"/>
    </source>
</evidence>
<feature type="domain" description="Transcription regulator PadR N-terminal" evidence="1">
    <location>
        <begin position="23"/>
        <end position="97"/>
    </location>
</feature>
<dbReference type="RefSeq" id="WP_105327841.1">
    <property type="nucleotide sequence ID" value="NZ_PUHY01000001.1"/>
</dbReference>